<accession>A0AA40FHD3</accession>
<dbReference type="EMBL" id="JAHYIQ010000042">
    <property type="protein sequence ID" value="KAK1118575.1"/>
    <property type="molecule type" value="Genomic_DNA"/>
</dbReference>
<sequence>MSTRNESSFPRFNYDVSSEQTVECKRLNNFCTAARRYIVPIDRNAQQEPRSFKQIELRKRCGEYQQIYENLAKDKSENKSSEEVHINDENEVELGNISSDEDNEFVPIEKERSIVLNYSSDSDTE</sequence>
<comment type="caution">
    <text evidence="2">The sequence shown here is derived from an EMBL/GenBank/DDBJ whole genome shotgun (WGS) entry which is preliminary data.</text>
</comment>
<evidence type="ECO:0000256" key="1">
    <source>
        <dbReference type="SAM" id="MobiDB-lite"/>
    </source>
</evidence>
<proteinExistence type="predicted"/>
<keyword evidence="3" id="KW-1185">Reference proteome</keyword>
<dbReference type="AlphaFoldDB" id="A0AA40FHD3"/>
<evidence type="ECO:0000313" key="2">
    <source>
        <dbReference type="EMBL" id="KAK1118575.1"/>
    </source>
</evidence>
<name>A0AA40FHD3_9HYME</name>
<evidence type="ECO:0000313" key="3">
    <source>
        <dbReference type="Proteomes" id="UP001177670"/>
    </source>
</evidence>
<feature type="region of interest" description="Disordered" evidence="1">
    <location>
        <begin position="72"/>
        <end position="106"/>
    </location>
</feature>
<dbReference type="Proteomes" id="UP001177670">
    <property type="component" value="Unassembled WGS sequence"/>
</dbReference>
<gene>
    <name evidence="2" type="ORF">K0M31_014881</name>
</gene>
<protein>
    <submittedName>
        <fullName evidence="2">Uncharacterized protein</fullName>
    </submittedName>
</protein>
<feature type="compositionally biased region" description="Basic and acidic residues" evidence="1">
    <location>
        <begin position="72"/>
        <end position="88"/>
    </location>
</feature>
<organism evidence="2 3">
    <name type="scientific">Melipona bicolor</name>
    <dbReference type="NCBI Taxonomy" id="60889"/>
    <lineage>
        <taxon>Eukaryota</taxon>
        <taxon>Metazoa</taxon>
        <taxon>Ecdysozoa</taxon>
        <taxon>Arthropoda</taxon>
        <taxon>Hexapoda</taxon>
        <taxon>Insecta</taxon>
        <taxon>Pterygota</taxon>
        <taxon>Neoptera</taxon>
        <taxon>Endopterygota</taxon>
        <taxon>Hymenoptera</taxon>
        <taxon>Apocrita</taxon>
        <taxon>Aculeata</taxon>
        <taxon>Apoidea</taxon>
        <taxon>Anthophila</taxon>
        <taxon>Apidae</taxon>
        <taxon>Melipona</taxon>
    </lineage>
</organism>
<reference evidence="2" key="1">
    <citation type="submission" date="2021-10" db="EMBL/GenBank/DDBJ databases">
        <title>Melipona bicolor Genome sequencing and assembly.</title>
        <authorList>
            <person name="Araujo N.S."/>
            <person name="Arias M.C."/>
        </authorList>
    </citation>
    <scope>NUCLEOTIDE SEQUENCE</scope>
    <source>
        <strain evidence="2">USP_2M_L1-L4_2017</strain>
        <tissue evidence="2">Whole body</tissue>
    </source>
</reference>